<dbReference type="RefSeq" id="WP_135583240.1">
    <property type="nucleotide sequence ID" value="NZ_RQGO01000005.1"/>
</dbReference>
<organism evidence="1 2">
    <name type="scientific">Leptospira congkakensis</name>
    <dbReference type="NCBI Taxonomy" id="2484932"/>
    <lineage>
        <taxon>Bacteria</taxon>
        <taxon>Pseudomonadati</taxon>
        <taxon>Spirochaetota</taxon>
        <taxon>Spirochaetia</taxon>
        <taxon>Leptospirales</taxon>
        <taxon>Leptospiraceae</taxon>
        <taxon>Leptospira</taxon>
    </lineage>
</organism>
<dbReference type="GO" id="GO:0008168">
    <property type="term" value="F:methyltransferase activity"/>
    <property type="evidence" value="ECO:0007669"/>
    <property type="project" value="UniProtKB-KW"/>
</dbReference>
<evidence type="ECO:0000313" key="1">
    <source>
        <dbReference type="EMBL" id="TGL90234.1"/>
    </source>
</evidence>
<accession>A0A4Z1ACD5</accession>
<comment type="caution">
    <text evidence="1">The sequence shown here is derived from an EMBL/GenBank/DDBJ whole genome shotgun (WGS) entry which is preliminary data.</text>
</comment>
<dbReference type="OrthoDB" id="9790457at2"/>
<proteinExistence type="predicted"/>
<sequence length="305" mass="35705">MQIISPISKNSNVTIIKKFSASYLVSQWKQLFEVDVTSDFKSIDEVFLCECNESKIRFYFPLEIAGSDKLYKQLSEKYDWYYGEDKWEFDIGTEIVRKYSPNSLLEIGSGKGHFIKKVMSFVRDAMGIEFNQDALKYAEREKLPIQNQTFSQLIESSASYDFIVSFEVFEHVTDPLGFIESSLRLLNEKGRMLIAVPNRDSFIKYGEVLLDMPPHHMLSLNLDFFKYLTKRFNLELETLKYEPLATYHIDYYINLLREGFSSKVKSTTLGRVFSLFCRIYKIVLSFSFFRSLVKGQTILVVMRKK</sequence>
<dbReference type="Gene3D" id="3.40.50.150">
    <property type="entry name" value="Vaccinia Virus protein VP39"/>
    <property type="match status" value="1"/>
</dbReference>
<dbReference type="GO" id="GO:0032259">
    <property type="term" value="P:methylation"/>
    <property type="evidence" value="ECO:0007669"/>
    <property type="project" value="UniProtKB-KW"/>
</dbReference>
<dbReference type="AlphaFoldDB" id="A0A4Z1ACD5"/>
<dbReference type="InterPro" id="IPR029063">
    <property type="entry name" value="SAM-dependent_MTases_sf"/>
</dbReference>
<dbReference type="PANTHER" id="PTHR43861">
    <property type="entry name" value="TRANS-ACONITATE 2-METHYLTRANSFERASE-RELATED"/>
    <property type="match status" value="1"/>
</dbReference>
<dbReference type="SUPFAM" id="SSF53335">
    <property type="entry name" value="S-adenosyl-L-methionine-dependent methyltransferases"/>
    <property type="match status" value="1"/>
</dbReference>
<name>A0A4Z1ACD5_9LEPT</name>
<keyword evidence="1" id="KW-0489">Methyltransferase</keyword>
<reference evidence="1" key="1">
    <citation type="journal article" date="2019" name="PLoS Negl. Trop. Dis.">
        <title>Revisiting the worldwide diversity of Leptospira species in the environment.</title>
        <authorList>
            <person name="Vincent A.T."/>
            <person name="Schiettekatte O."/>
            <person name="Bourhy P."/>
            <person name="Veyrier F.J."/>
            <person name="Picardeau M."/>
        </authorList>
    </citation>
    <scope>NUCLEOTIDE SEQUENCE [LARGE SCALE GENOMIC DNA]</scope>
    <source>
        <strain evidence="1">201702422</strain>
    </source>
</reference>
<gene>
    <name evidence="1" type="ORF">EHQ69_09785</name>
</gene>
<dbReference type="CDD" id="cd02440">
    <property type="entry name" value="AdoMet_MTases"/>
    <property type="match status" value="1"/>
</dbReference>
<dbReference type="Proteomes" id="UP000298263">
    <property type="component" value="Unassembled WGS sequence"/>
</dbReference>
<protein>
    <submittedName>
        <fullName evidence="1">Class I SAM-dependent methyltransferase</fullName>
    </submittedName>
</protein>
<dbReference type="EMBL" id="RQGP01000022">
    <property type="protein sequence ID" value="TGL90234.1"/>
    <property type="molecule type" value="Genomic_DNA"/>
</dbReference>
<evidence type="ECO:0000313" key="2">
    <source>
        <dbReference type="Proteomes" id="UP000298263"/>
    </source>
</evidence>
<keyword evidence="1" id="KW-0808">Transferase</keyword>
<dbReference type="PANTHER" id="PTHR43861:SF6">
    <property type="entry name" value="METHYLTRANSFERASE TYPE 11"/>
    <property type="match status" value="1"/>
</dbReference>
<dbReference type="Pfam" id="PF13489">
    <property type="entry name" value="Methyltransf_23"/>
    <property type="match status" value="1"/>
</dbReference>
<keyword evidence="2" id="KW-1185">Reference proteome</keyword>